<dbReference type="HOGENOM" id="CLU_1705209_0_0_1"/>
<name>U9SHL1_RHIID</name>
<evidence type="ECO:0000313" key="1">
    <source>
        <dbReference type="EMBL" id="ERZ95403.1"/>
    </source>
</evidence>
<gene>
    <name evidence="1" type="ORF">GLOINDRAFT_13664</name>
</gene>
<reference evidence="1" key="1">
    <citation type="submission" date="2013-07" db="EMBL/GenBank/DDBJ databases">
        <title>The genome of an arbuscular mycorrhizal fungus provides insights into the evolution of the oldest plant symbiosis.</title>
        <authorList>
            <consortium name="DOE Joint Genome Institute"/>
            <person name="Tisserant E."/>
            <person name="Malbreil M."/>
            <person name="Kuo A."/>
            <person name="Kohler A."/>
            <person name="Symeonidi A."/>
            <person name="Balestrini R."/>
            <person name="Charron P."/>
            <person name="Duensing N."/>
            <person name="Frei-dit-Frey N."/>
            <person name="Gianinazzi-Pearson V."/>
            <person name="Gilbert B."/>
            <person name="Handa Y."/>
            <person name="Hijri M."/>
            <person name="Kaul R."/>
            <person name="Kawaguchi M."/>
            <person name="Krajinski F."/>
            <person name="Lammers P."/>
            <person name="Lapierre D."/>
            <person name="Masclaux F.G."/>
            <person name="Murat C."/>
            <person name="Morin E."/>
            <person name="Ndikumana S."/>
            <person name="Pagni M."/>
            <person name="Petitpierre D."/>
            <person name="Requena N."/>
            <person name="Rosikiewicz P."/>
            <person name="Riley R."/>
            <person name="Saito K."/>
            <person name="San Clemente H."/>
            <person name="Shapiro H."/>
            <person name="van Tuinen D."/>
            <person name="Becard G."/>
            <person name="Bonfante P."/>
            <person name="Paszkowski U."/>
            <person name="Shachar-Hill Y."/>
            <person name="Young J.P."/>
            <person name="Sanders I.R."/>
            <person name="Henrissat B."/>
            <person name="Rensing S.A."/>
            <person name="Grigoriev I.V."/>
            <person name="Corradi N."/>
            <person name="Roux C."/>
            <person name="Martin F."/>
        </authorList>
    </citation>
    <scope>NUCLEOTIDE SEQUENCE</scope>
    <source>
        <strain evidence="1">DAOM 197198</strain>
    </source>
</reference>
<dbReference type="EMBL" id="KI301277">
    <property type="protein sequence ID" value="ERZ95403.1"/>
    <property type="molecule type" value="Genomic_DNA"/>
</dbReference>
<organism evidence="1">
    <name type="scientific">Rhizophagus irregularis (strain DAOM 181602 / DAOM 197198 / MUCL 43194)</name>
    <name type="common">Arbuscular mycorrhizal fungus</name>
    <name type="synonym">Glomus intraradices</name>
    <dbReference type="NCBI Taxonomy" id="747089"/>
    <lineage>
        <taxon>Eukaryota</taxon>
        <taxon>Fungi</taxon>
        <taxon>Fungi incertae sedis</taxon>
        <taxon>Mucoromycota</taxon>
        <taxon>Glomeromycotina</taxon>
        <taxon>Glomeromycetes</taxon>
        <taxon>Glomerales</taxon>
        <taxon>Glomeraceae</taxon>
        <taxon>Rhizophagus</taxon>
    </lineage>
</organism>
<sequence length="154" mass="17290">MANETCDSCDENGNILRQEPQVIPKEPELIFKDSYTNQNRTNVGHCLKVGEKNCNIYFTTTTLSGNNACGKRILGDKRLSTETMTVDKCIDYCREARTQCSCGNAYYSSMGRQLSSGSCQQLSRKQVKQLSVVQGSWGLSLRLTHDDNFDEAQR</sequence>
<accession>U9SHL1</accession>
<proteinExistence type="predicted"/>
<protein>
    <submittedName>
        <fullName evidence="1">Uncharacterized protein</fullName>
    </submittedName>
</protein>
<dbReference type="AlphaFoldDB" id="U9SHL1"/>